<keyword evidence="2" id="KW-1185">Reference proteome</keyword>
<dbReference type="AlphaFoldDB" id="A0A0K0DFX4"/>
<evidence type="ECO:0000313" key="2">
    <source>
        <dbReference type="Proteomes" id="UP000035642"/>
    </source>
</evidence>
<name>A0A0K0DFX4_ANGCA</name>
<dbReference type="Proteomes" id="UP000035642">
    <property type="component" value="Unassembled WGS sequence"/>
</dbReference>
<protein>
    <submittedName>
        <fullName evidence="3">Uncharacterized protein</fullName>
    </submittedName>
</protein>
<organism evidence="2 3">
    <name type="scientific">Angiostrongylus cantonensis</name>
    <name type="common">Rat lungworm</name>
    <dbReference type="NCBI Taxonomy" id="6313"/>
    <lineage>
        <taxon>Eukaryota</taxon>
        <taxon>Metazoa</taxon>
        <taxon>Ecdysozoa</taxon>
        <taxon>Nematoda</taxon>
        <taxon>Chromadorea</taxon>
        <taxon>Rhabditida</taxon>
        <taxon>Rhabditina</taxon>
        <taxon>Rhabditomorpha</taxon>
        <taxon>Strongyloidea</taxon>
        <taxon>Metastrongylidae</taxon>
        <taxon>Angiostrongylus</taxon>
    </lineage>
</organism>
<evidence type="ECO:0000256" key="1">
    <source>
        <dbReference type="SAM" id="MobiDB-lite"/>
    </source>
</evidence>
<sequence>MMCKRERRPELKCPITSVIRRTQHNMAAPIPFRTNENKYTPSFPPVVYYRDTFGLEPLSDRERKATESGAEGSDNDSIATKSTGEWNLKICIGITVEITNSLCEQS</sequence>
<proteinExistence type="predicted"/>
<reference evidence="3" key="2">
    <citation type="submission" date="2017-02" db="UniProtKB">
        <authorList>
            <consortium name="WormBaseParasite"/>
        </authorList>
    </citation>
    <scope>IDENTIFICATION</scope>
</reference>
<feature type="region of interest" description="Disordered" evidence="1">
    <location>
        <begin position="59"/>
        <end position="80"/>
    </location>
</feature>
<dbReference type="WBParaSite" id="ACAC_0000990501-mRNA-1">
    <property type="protein sequence ID" value="ACAC_0000990501-mRNA-1"/>
    <property type="gene ID" value="ACAC_0000990501"/>
</dbReference>
<reference evidence="2" key="1">
    <citation type="submission" date="2012-09" db="EMBL/GenBank/DDBJ databases">
        <authorList>
            <person name="Martin A.A."/>
        </authorList>
    </citation>
    <scope>NUCLEOTIDE SEQUENCE</scope>
</reference>
<accession>A0A0K0DFX4</accession>
<evidence type="ECO:0000313" key="3">
    <source>
        <dbReference type="WBParaSite" id="ACAC_0000990501-mRNA-1"/>
    </source>
</evidence>